<dbReference type="SMART" id="SM00164">
    <property type="entry name" value="TBC"/>
    <property type="match status" value="1"/>
</dbReference>
<dbReference type="InterPro" id="IPR035969">
    <property type="entry name" value="Rab-GAP_TBC_sf"/>
</dbReference>
<evidence type="ECO:0000313" key="2">
    <source>
        <dbReference type="EMBL" id="EJW04597.1"/>
    </source>
</evidence>
<dbReference type="Pfam" id="PF00566">
    <property type="entry name" value="RabGAP-TBC"/>
    <property type="match status" value="1"/>
</dbReference>
<accession>J9DTJ8</accession>
<reference evidence="2 3" key="1">
    <citation type="submission" date="2011-08" db="EMBL/GenBank/DDBJ databases">
        <authorList>
            <person name="Liu Z.J."/>
            <person name="Shi F.L."/>
            <person name="Lu J.Q."/>
            <person name="Li M."/>
            <person name="Wang Z.L."/>
        </authorList>
    </citation>
    <scope>NUCLEOTIDE SEQUENCE [LARGE SCALE GENOMIC DNA]</scope>
    <source>
        <strain evidence="2 3">USNM 41457</strain>
    </source>
</reference>
<dbReference type="PANTHER" id="PTHR22957">
    <property type="entry name" value="TBC1 DOMAIN FAMILY MEMBER GTPASE-ACTIVATING PROTEIN"/>
    <property type="match status" value="1"/>
</dbReference>
<evidence type="ECO:0000259" key="1">
    <source>
        <dbReference type="PROSITE" id="PS50086"/>
    </source>
</evidence>
<gene>
    <name evidence="2" type="ORF">EDEG_01181</name>
</gene>
<protein>
    <recommendedName>
        <fullName evidence="1">Rab-GAP TBC domain-containing protein</fullName>
    </recommendedName>
</protein>
<evidence type="ECO:0000313" key="3">
    <source>
        <dbReference type="Proteomes" id="UP000003163"/>
    </source>
</evidence>
<reference evidence="3" key="2">
    <citation type="submission" date="2015-07" db="EMBL/GenBank/DDBJ databases">
        <title>Contrasting host-pathogen interactions and genome evolution in two generalist and specialist microsporidian pathogens of mosquitoes.</title>
        <authorList>
            <consortium name="The Broad Institute Genomics Platform"/>
            <consortium name="The Broad Institute Genome Sequencing Center for Infectious Disease"/>
            <person name="Cuomo C.A."/>
            <person name="Sanscrainte N.D."/>
            <person name="Goldberg J.M."/>
            <person name="Heiman D."/>
            <person name="Young S."/>
            <person name="Zeng Q."/>
            <person name="Becnel J.J."/>
            <person name="Birren B.W."/>
        </authorList>
    </citation>
    <scope>NUCLEOTIDE SEQUENCE [LARGE SCALE GENOMIC DNA]</scope>
    <source>
        <strain evidence="3">USNM 41457</strain>
    </source>
</reference>
<dbReference type="OMA" id="TIFHIYR"/>
<dbReference type="VEuPathDB" id="MicrosporidiaDB:EDEG_01181"/>
<organism evidence="2 3">
    <name type="scientific">Edhazardia aedis (strain USNM 41457)</name>
    <name type="common">Microsporidian parasite</name>
    <dbReference type="NCBI Taxonomy" id="1003232"/>
    <lineage>
        <taxon>Eukaryota</taxon>
        <taxon>Fungi</taxon>
        <taxon>Fungi incertae sedis</taxon>
        <taxon>Microsporidia</taxon>
        <taxon>Edhazardia</taxon>
    </lineage>
</organism>
<feature type="domain" description="Rab-GAP TBC" evidence="1">
    <location>
        <begin position="331"/>
        <end position="535"/>
    </location>
</feature>
<dbReference type="Gene3D" id="1.10.10.750">
    <property type="entry name" value="Ypt/Rab-GAP domain of gyp1p, domain 1"/>
    <property type="match status" value="1"/>
</dbReference>
<proteinExistence type="predicted"/>
<dbReference type="OrthoDB" id="26371at2759"/>
<dbReference type="Gene3D" id="1.10.8.270">
    <property type="entry name" value="putative rabgap domain of human tbc1 domain family member 14 like domains"/>
    <property type="match status" value="1"/>
</dbReference>
<dbReference type="STRING" id="1003232.J9DTJ8"/>
<dbReference type="InParanoid" id="J9DTJ8"/>
<dbReference type="InterPro" id="IPR000195">
    <property type="entry name" value="Rab-GAP-TBC_dom"/>
</dbReference>
<dbReference type="SUPFAM" id="SSF47923">
    <property type="entry name" value="Ypt/Rab-GAP domain of gyp1p"/>
    <property type="match status" value="2"/>
</dbReference>
<keyword evidence="3" id="KW-1185">Reference proteome</keyword>
<dbReference type="HOGENOM" id="CLU_448349_0_0_1"/>
<dbReference type="Proteomes" id="UP000003163">
    <property type="component" value="Unassembled WGS sequence"/>
</dbReference>
<sequence length="609" mass="70088">MFNFFNINFDSDFLKSDILSNSKKNKKKEVKKTVMNKFEDTKESFVESMNKKTMLNSNVSCSSHSKNNFNISADKIEENVLLHNKENEEIFLCDSTSFNAANCTILEEKIKSLSISDFKESTDCFKKIVTSENATPKKHTDVGFDFLDDFTENLLISDLKYLQNSEIHGKEKPRVQKVDKKFIELNSLPLEKIYNISKNLLENINLSNNKNNNANFNKMSSSNDDICQNSEANSADKFCQNTAADVNLNNSGNETRNFSDKSNLTDTFDEKNALNYSISKHVNIHQTDKKKSANNNLTNDIKAYSKENELQKILSSNIINIDLLKKLTWGGIPEKYRAKCWRVFLGLSNLNNDTYENSLKEKNDKYHAMLLDLNICKQTKHQIDIDIVRLESKQRIMPDGSDISNIFINILSLYATQRPAVGYIQGMADILAVFLYVFYTDKGYEAYAESSAFFGFSKFVDNLQDNYANCQSGIKRSMKYMNGIVENIEPKLIRHMMNVGLEIHMFAFRWLNCFYTREFDAESVFIIFDTMFSTKNRDLNRQDFATFGLFIGVSLLMSLKDDIMKSDLCGCMQILQATGRKLDQKALQIILARAYIHENYFGKKFMSFK</sequence>
<dbReference type="FunCoup" id="J9DTJ8">
    <property type="interactions" value="173"/>
</dbReference>
<name>J9DTJ8_EDHAE</name>
<comment type="caution">
    <text evidence="2">The sequence shown here is derived from an EMBL/GenBank/DDBJ whole genome shotgun (WGS) entry which is preliminary data.</text>
</comment>
<dbReference type="Gene3D" id="1.10.472.80">
    <property type="entry name" value="Ypt/Rab-GAP domain of gyp1p, domain 3"/>
    <property type="match status" value="1"/>
</dbReference>
<dbReference type="AlphaFoldDB" id="J9DTJ8"/>
<dbReference type="PROSITE" id="PS50086">
    <property type="entry name" value="TBC_RABGAP"/>
    <property type="match status" value="1"/>
</dbReference>
<dbReference type="EMBL" id="AFBI03000016">
    <property type="protein sequence ID" value="EJW04597.1"/>
    <property type="molecule type" value="Genomic_DNA"/>
</dbReference>
<dbReference type="GO" id="GO:0005096">
    <property type="term" value="F:GTPase activator activity"/>
    <property type="evidence" value="ECO:0007669"/>
    <property type="project" value="TreeGrafter"/>
</dbReference>